<dbReference type="EMBL" id="CP055156">
    <property type="protein sequence ID" value="QNF35508.1"/>
    <property type="molecule type" value="Genomic_DNA"/>
</dbReference>
<dbReference type="Pfam" id="PF01557">
    <property type="entry name" value="FAA_hydrolase"/>
    <property type="match status" value="1"/>
</dbReference>
<evidence type="ECO:0000256" key="7">
    <source>
        <dbReference type="ARBA" id="ARBA00022801"/>
    </source>
</evidence>
<evidence type="ECO:0000256" key="9">
    <source>
        <dbReference type="ARBA" id="ARBA00022842"/>
    </source>
</evidence>
<accession>A0A7G7GEC4</accession>
<evidence type="ECO:0000259" key="14">
    <source>
        <dbReference type="Pfam" id="PF01557"/>
    </source>
</evidence>
<keyword evidence="9 13" id="KW-0460">Magnesium</keyword>
<evidence type="ECO:0000256" key="12">
    <source>
        <dbReference type="PIRSR" id="PIRSR605959-2"/>
    </source>
</evidence>
<feature type="binding site" evidence="12">
    <location>
        <position position="357"/>
    </location>
    <ligand>
        <name>substrate</name>
    </ligand>
</feature>
<evidence type="ECO:0000313" key="16">
    <source>
        <dbReference type="EMBL" id="QNF35508.1"/>
    </source>
</evidence>
<dbReference type="Gene3D" id="3.90.850.10">
    <property type="entry name" value="Fumarylacetoacetase-like, C-terminal domain"/>
    <property type="match status" value="1"/>
</dbReference>
<keyword evidence="6 13" id="KW-0479">Metal-binding</keyword>
<feature type="binding site" evidence="12">
    <location>
        <position position="150"/>
    </location>
    <ligand>
        <name>substrate</name>
    </ligand>
</feature>
<evidence type="ECO:0000256" key="13">
    <source>
        <dbReference type="PIRSR" id="PIRSR605959-3"/>
    </source>
</evidence>
<feature type="domain" description="Fumarylacetoacetase N-terminal" evidence="15">
    <location>
        <begin position="24"/>
        <end position="126"/>
    </location>
</feature>
<dbReference type="InterPro" id="IPR036462">
    <property type="entry name" value="Fumarylacetoacetase_N_sf"/>
</dbReference>
<evidence type="ECO:0000256" key="11">
    <source>
        <dbReference type="ARBA" id="ARBA00023232"/>
    </source>
</evidence>
<evidence type="ECO:0000256" key="8">
    <source>
        <dbReference type="ARBA" id="ARBA00022837"/>
    </source>
</evidence>
<dbReference type="GO" id="GO:1902000">
    <property type="term" value="P:homogentisate catabolic process"/>
    <property type="evidence" value="ECO:0007669"/>
    <property type="project" value="TreeGrafter"/>
</dbReference>
<dbReference type="PANTHER" id="PTHR43069">
    <property type="entry name" value="FUMARYLACETOACETASE"/>
    <property type="match status" value="1"/>
</dbReference>
<feature type="binding site" evidence="12">
    <location>
        <position position="248"/>
    </location>
    <ligand>
        <name>substrate</name>
    </ligand>
</feature>
<feature type="binding site" evidence="13">
    <location>
        <position position="134"/>
    </location>
    <ligand>
        <name>Ca(2+)</name>
        <dbReference type="ChEBI" id="CHEBI:29108"/>
    </ligand>
</feature>
<reference evidence="16 17" key="1">
    <citation type="journal article" date="2018" name="Int. J. Syst. Evol. Microbiol.">
        <title>Adhaeribacter swui sp. nov., isolated from wet mud.</title>
        <authorList>
            <person name="Kim D.U."/>
            <person name="Kim K.W."/>
            <person name="Kang M.S."/>
            <person name="Kim J.Y."/>
            <person name="Jang J.H."/>
            <person name="Kim M.K."/>
        </authorList>
    </citation>
    <scope>NUCLEOTIDE SEQUENCE [LARGE SCALE GENOMIC DNA]</scope>
    <source>
        <strain evidence="16 17">KCTC 52873</strain>
    </source>
</reference>
<dbReference type="InterPro" id="IPR036663">
    <property type="entry name" value="Fumarylacetoacetase_C_sf"/>
</dbReference>
<name>A0A7G7GEC4_9BACT</name>
<dbReference type="EC" id="3.7.1.2" evidence="5"/>
<sequence length="423" mass="46775">MLKANDPNLHSWIQISPTSEFPIQNLPFGVFSVGEQDPRVGVALGDYILDLCVLGQEGLFDLLNLDPNVFNRSFLNDFIALGKPCWRAVRDRVSILLRNDNAEIRDNPDLMRRCLVKQVDAQLHLPVKISNYTDFHTSLESATNVGLLFRDPENALSPNWKHLPVGYHGRASSIVVSGTSIHRPKGQVKIDGSPLPAFMPTQQLDFELEIGFITGASTALGTSITANQADDYLFGLVLFNDWSARDIQRWEQQPLGPFLGKSFASAISPWVVTLDALEPFRVAGPTQSPAVLPYLETAGNKHFDISLKVYLQAPQQPSVLISQTNPRYLYWNINQQLAHQTSNGCNLQVGDLYASGTISGSEPDSYGSLLELTWNGSKPIVLPDESTRTYLQDGDTIIFKGCAERNGVRIGFGELRNKILPAV</sequence>
<dbReference type="SUPFAM" id="SSF56529">
    <property type="entry name" value="FAH"/>
    <property type="match status" value="1"/>
</dbReference>
<dbReference type="GO" id="GO:0006559">
    <property type="term" value="P:L-phenylalanine catabolic process"/>
    <property type="evidence" value="ECO:0007669"/>
    <property type="project" value="UniProtKB-UniPathway"/>
</dbReference>
<dbReference type="SUPFAM" id="SSF63433">
    <property type="entry name" value="Fumarylacetoacetate hydrolase, FAH, N-terminal domain"/>
    <property type="match status" value="1"/>
</dbReference>
<evidence type="ECO:0000256" key="6">
    <source>
        <dbReference type="ARBA" id="ARBA00022723"/>
    </source>
</evidence>
<keyword evidence="8 13" id="KW-0106">Calcium</keyword>
<dbReference type="AlphaFoldDB" id="A0A7G7GEC4"/>
<evidence type="ECO:0000256" key="1">
    <source>
        <dbReference type="ARBA" id="ARBA00001913"/>
    </source>
</evidence>
<keyword evidence="10" id="KW-0828">Tyrosine catabolism</keyword>
<feature type="binding site" evidence="13">
    <location>
        <position position="241"/>
    </location>
    <ligand>
        <name>Ca(2+)</name>
        <dbReference type="ChEBI" id="CHEBI:29108"/>
    </ligand>
</feature>
<dbReference type="NCBIfam" id="TIGR01266">
    <property type="entry name" value="fum_ac_acetase"/>
    <property type="match status" value="1"/>
</dbReference>
<dbReference type="Gene3D" id="2.30.30.230">
    <property type="entry name" value="Fumarylacetoacetase, N-terminal domain"/>
    <property type="match status" value="1"/>
</dbReference>
<feature type="binding site" evidence="13">
    <location>
        <position position="241"/>
    </location>
    <ligand>
        <name>Mg(2+)</name>
        <dbReference type="ChEBI" id="CHEBI:18420"/>
    </ligand>
</feature>
<dbReference type="Proteomes" id="UP000515237">
    <property type="component" value="Chromosome"/>
</dbReference>
<dbReference type="RefSeq" id="WP_185272000.1">
    <property type="nucleotide sequence ID" value="NZ_CP055156.1"/>
</dbReference>
<keyword evidence="11" id="KW-0585">Phenylalanine catabolism</keyword>
<dbReference type="InterPro" id="IPR015377">
    <property type="entry name" value="Fumarylacetoacetase_N"/>
</dbReference>
<feature type="binding site" evidence="13">
    <location>
        <position position="261"/>
    </location>
    <ligand>
        <name>Mg(2+)</name>
        <dbReference type="ChEBI" id="CHEBI:18420"/>
    </ligand>
</feature>
<evidence type="ECO:0000256" key="2">
    <source>
        <dbReference type="ARBA" id="ARBA00001946"/>
    </source>
</evidence>
<dbReference type="Pfam" id="PF09298">
    <property type="entry name" value="FAA_hydrolase_N"/>
    <property type="match status" value="1"/>
</dbReference>
<dbReference type="GO" id="GO:0006572">
    <property type="term" value="P:L-tyrosine catabolic process"/>
    <property type="evidence" value="ECO:0007669"/>
    <property type="project" value="UniProtKB-KW"/>
</dbReference>
<proteinExistence type="inferred from homology"/>
<comment type="similarity">
    <text evidence="4">Belongs to the FAH family.</text>
</comment>
<dbReference type="GO" id="GO:0046872">
    <property type="term" value="F:metal ion binding"/>
    <property type="evidence" value="ECO:0007669"/>
    <property type="project" value="UniProtKB-KW"/>
</dbReference>
<evidence type="ECO:0000256" key="10">
    <source>
        <dbReference type="ARBA" id="ARBA00022878"/>
    </source>
</evidence>
<feature type="domain" description="Fumarylacetoacetase-like C-terminal" evidence="14">
    <location>
        <begin position="155"/>
        <end position="419"/>
    </location>
</feature>
<keyword evidence="7 16" id="KW-0378">Hydrolase</keyword>
<protein>
    <recommendedName>
        <fullName evidence="5">fumarylacetoacetase</fullName>
        <ecNumber evidence="5">3.7.1.2</ecNumber>
    </recommendedName>
</protein>
<comment type="cofactor">
    <cofactor evidence="2 13">
        <name>Mg(2+)</name>
        <dbReference type="ChEBI" id="CHEBI:18420"/>
    </cofactor>
</comment>
<evidence type="ECO:0000259" key="15">
    <source>
        <dbReference type="Pfam" id="PF09298"/>
    </source>
</evidence>
<feature type="binding site" evidence="13">
    <location>
        <position position="207"/>
    </location>
    <ligand>
        <name>Ca(2+)</name>
        <dbReference type="ChEBI" id="CHEBI:29108"/>
    </ligand>
</feature>
<gene>
    <name evidence="16" type="primary">fahA</name>
    <name evidence="16" type="ORF">HUW51_23390</name>
</gene>
<evidence type="ECO:0000256" key="3">
    <source>
        <dbReference type="ARBA" id="ARBA00004782"/>
    </source>
</evidence>
<dbReference type="FunFam" id="3.90.850.10:FF:000004">
    <property type="entry name" value="Fumarylacetoacetase"/>
    <property type="match status" value="1"/>
</dbReference>
<comment type="cofactor">
    <cofactor evidence="1 13">
        <name>Ca(2+)</name>
        <dbReference type="ChEBI" id="CHEBI:29108"/>
    </cofactor>
</comment>
<keyword evidence="17" id="KW-1185">Reference proteome</keyword>
<dbReference type="InterPro" id="IPR005959">
    <property type="entry name" value="Fumarylacetoacetase"/>
</dbReference>
<feature type="binding site" evidence="13">
    <location>
        <position position="209"/>
    </location>
    <ligand>
        <name>Ca(2+)</name>
        <dbReference type="ChEBI" id="CHEBI:29108"/>
    </ligand>
</feature>
<dbReference type="GO" id="GO:0004334">
    <property type="term" value="F:fumarylacetoacetase activity"/>
    <property type="evidence" value="ECO:0007669"/>
    <property type="project" value="UniProtKB-EC"/>
</dbReference>
<dbReference type="KEGG" id="aswu:HUW51_23390"/>
<feature type="binding site" evidence="13">
    <location>
        <position position="265"/>
    </location>
    <ligand>
        <name>Mg(2+)</name>
        <dbReference type="ChEBI" id="CHEBI:18420"/>
    </ligand>
</feature>
<comment type="pathway">
    <text evidence="3">Amino-acid degradation; L-phenylalanine degradation; acetoacetate and fumarate from L-phenylalanine: step 6/6.</text>
</comment>
<dbReference type="PANTHER" id="PTHR43069:SF2">
    <property type="entry name" value="FUMARYLACETOACETASE"/>
    <property type="match status" value="1"/>
</dbReference>
<dbReference type="InterPro" id="IPR011234">
    <property type="entry name" value="Fumarylacetoacetase-like_C"/>
</dbReference>
<organism evidence="16 17">
    <name type="scientific">Adhaeribacter swui</name>
    <dbReference type="NCBI Taxonomy" id="2086471"/>
    <lineage>
        <taxon>Bacteria</taxon>
        <taxon>Pseudomonadati</taxon>
        <taxon>Bacteroidota</taxon>
        <taxon>Cytophagia</taxon>
        <taxon>Cytophagales</taxon>
        <taxon>Hymenobacteraceae</taxon>
        <taxon>Adhaeribacter</taxon>
    </lineage>
</organism>
<evidence type="ECO:0000313" key="17">
    <source>
        <dbReference type="Proteomes" id="UP000515237"/>
    </source>
</evidence>
<dbReference type="UniPathway" id="UPA00139">
    <property type="reaction ID" value="UER00341"/>
</dbReference>
<evidence type="ECO:0000256" key="4">
    <source>
        <dbReference type="ARBA" id="ARBA00010211"/>
    </source>
</evidence>
<evidence type="ECO:0000256" key="5">
    <source>
        <dbReference type="ARBA" id="ARBA00012094"/>
    </source>
</evidence>